<dbReference type="EMBL" id="CM043015">
    <property type="protein sequence ID" value="KAI4471004.1"/>
    <property type="molecule type" value="Genomic_DNA"/>
</dbReference>
<gene>
    <name evidence="1" type="ORF">MML48_1g04192</name>
</gene>
<evidence type="ECO:0000313" key="2">
    <source>
        <dbReference type="Proteomes" id="UP001056778"/>
    </source>
</evidence>
<proteinExistence type="predicted"/>
<comment type="caution">
    <text evidence="1">The sequence shown here is derived from an EMBL/GenBank/DDBJ whole genome shotgun (WGS) entry which is preliminary data.</text>
</comment>
<keyword evidence="2" id="KW-1185">Reference proteome</keyword>
<keyword evidence="1" id="KW-0378">Hydrolase</keyword>
<dbReference type="Proteomes" id="UP001056778">
    <property type="component" value="Chromosome 1"/>
</dbReference>
<organism evidence="1 2">
    <name type="scientific">Holotrichia oblita</name>
    <name type="common">Chafer beetle</name>
    <dbReference type="NCBI Taxonomy" id="644536"/>
    <lineage>
        <taxon>Eukaryota</taxon>
        <taxon>Metazoa</taxon>
        <taxon>Ecdysozoa</taxon>
        <taxon>Arthropoda</taxon>
        <taxon>Hexapoda</taxon>
        <taxon>Insecta</taxon>
        <taxon>Pterygota</taxon>
        <taxon>Neoptera</taxon>
        <taxon>Endopterygota</taxon>
        <taxon>Coleoptera</taxon>
        <taxon>Polyphaga</taxon>
        <taxon>Scarabaeiformia</taxon>
        <taxon>Scarabaeidae</taxon>
        <taxon>Melolonthinae</taxon>
        <taxon>Holotrichia</taxon>
    </lineage>
</organism>
<sequence length="316" mass="35505">MKAVIVFCITITTCYGYLHPLSDDFIESINKQKTTWKAGRNFNPDLSMKYIKKLMGALPEQKKLPQLEHNLFDVPIPVNFDSREEWPHCPTIREIRDQGSCGSCWAFGAVEAMSDRVCIHSNATVHFRFSADDLVSCCYTCGMGCNGGFPGAAWNYWVRKGLVSGGRYGSNQGCRPYEISPCEHHVNGTRPPCTGDDNSTPKCRKECESSYPIPYKQDLHFGKKSYSLRNNVAQIQTEIMINGPVEGAFTVYEDLLQYKSGVYQHVKGAELGGHAIRILGWGVEDGTPYWLIANSWNSDWGDNGFFKMLREKIIAA</sequence>
<name>A0ACB9TWI0_HOLOL</name>
<protein>
    <submittedName>
        <fullName evidence="1">Cysteine protease family c1-related</fullName>
    </submittedName>
</protein>
<reference evidence="1" key="1">
    <citation type="submission" date="2022-04" db="EMBL/GenBank/DDBJ databases">
        <title>Chromosome-scale genome assembly of Holotrichia oblita Faldermann.</title>
        <authorList>
            <person name="Rongchong L."/>
        </authorList>
    </citation>
    <scope>NUCLEOTIDE SEQUENCE</scope>
    <source>
        <strain evidence="1">81SQS9</strain>
    </source>
</reference>
<evidence type="ECO:0000313" key="1">
    <source>
        <dbReference type="EMBL" id="KAI4471004.1"/>
    </source>
</evidence>
<keyword evidence="1" id="KW-0645">Protease</keyword>
<accession>A0ACB9TWI0</accession>